<keyword evidence="1" id="KW-0732">Signal</keyword>
<dbReference type="RefSeq" id="WP_133392919.1">
    <property type="nucleotide sequence ID" value="NZ_SMTG01000002.1"/>
</dbReference>
<protein>
    <submittedName>
        <fullName evidence="3">Class A beta-lactamase-related serine hydrolase</fullName>
    </submittedName>
</protein>
<dbReference type="InterPro" id="IPR012338">
    <property type="entry name" value="Beta-lactam/transpept-like"/>
</dbReference>
<dbReference type="Proteomes" id="UP000295543">
    <property type="component" value="Unassembled WGS sequence"/>
</dbReference>
<comment type="caution">
    <text evidence="3">The sequence shown here is derived from an EMBL/GenBank/DDBJ whole genome shotgun (WGS) entry which is preliminary data.</text>
</comment>
<dbReference type="GO" id="GO:0016787">
    <property type="term" value="F:hydrolase activity"/>
    <property type="evidence" value="ECO:0007669"/>
    <property type="project" value="UniProtKB-KW"/>
</dbReference>
<evidence type="ECO:0000313" key="4">
    <source>
        <dbReference type="Proteomes" id="UP000295543"/>
    </source>
</evidence>
<feature type="signal peptide" evidence="1">
    <location>
        <begin position="1"/>
        <end position="20"/>
    </location>
</feature>
<name>A0A4R5UE32_9GAMM</name>
<dbReference type="EMBL" id="SMTG01000002">
    <property type="protein sequence ID" value="TDK33471.1"/>
    <property type="molecule type" value="Genomic_DNA"/>
</dbReference>
<dbReference type="InterPro" id="IPR001466">
    <property type="entry name" value="Beta-lactam-related"/>
</dbReference>
<accession>A0A4R5UE32</accession>
<feature type="domain" description="Beta-lactamase-related" evidence="2">
    <location>
        <begin position="40"/>
        <end position="377"/>
    </location>
</feature>
<sequence length="399" mass="42002">MLAPLVVALVLVVSGAGATASPVKPSADAALDAIRSASAAAESDALLVIHDGRVLVDTASDTGQRPIELMSATKSVVALGVGLLLMDGALESLDTPVHTFFPEWAQGRKRDITVRMLLDHTSGLQNSPNAGEEIYPAPDAVQLALAAELSSTPGEVFAYNNKATNLLAGVIGKAAGQPMDVYLNARLFQPLGIVPGPWYRDASGQPHGMAGLPLSAHDAAKLGQLLLDDGIAPDGKRLLPEGYVQALYAAGPRSPRVGLLWWRIPAWQFLTVREDAIAAARAQDADPRWIATLESLRGQRLDGIAGLRTAMADALGADWPALYAAQTSALGLGRSDVFDEDTGPVVAYSAEGFLGQYIVVVPDKRLVAVRQIRRRDTPHTPAMDHAAFPSQIVALASAL</sequence>
<dbReference type="PANTHER" id="PTHR43283:SF7">
    <property type="entry name" value="BETA-LACTAMASE-RELATED DOMAIN-CONTAINING PROTEIN"/>
    <property type="match status" value="1"/>
</dbReference>
<reference evidence="3 4" key="1">
    <citation type="submission" date="2019-03" db="EMBL/GenBank/DDBJ databases">
        <title>Luteimonas zhaokaii sp.nov., isolated from the rectal contents of Plateau pika in Yushu, Qinghai Province, China.</title>
        <authorList>
            <person name="Zhang G."/>
        </authorList>
    </citation>
    <scope>NUCLEOTIDE SEQUENCE [LARGE SCALE GENOMIC DNA]</scope>
    <source>
        <strain evidence="3 4">THG-MD21</strain>
    </source>
</reference>
<feature type="chain" id="PRO_5020956213" evidence="1">
    <location>
        <begin position="21"/>
        <end position="399"/>
    </location>
</feature>
<evidence type="ECO:0000313" key="3">
    <source>
        <dbReference type="EMBL" id="TDK33471.1"/>
    </source>
</evidence>
<evidence type="ECO:0000259" key="2">
    <source>
        <dbReference type="Pfam" id="PF00144"/>
    </source>
</evidence>
<dbReference type="PANTHER" id="PTHR43283">
    <property type="entry name" value="BETA-LACTAMASE-RELATED"/>
    <property type="match status" value="1"/>
</dbReference>
<dbReference type="AlphaFoldDB" id="A0A4R5UE32"/>
<dbReference type="OrthoDB" id="9799367at2"/>
<organism evidence="3 4">
    <name type="scientific">Luteimonas terrae</name>
    <dbReference type="NCBI Taxonomy" id="1530191"/>
    <lineage>
        <taxon>Bacteria</taxon>
        <taxon>Pseudomonadati</taxon>
        <taxon>Pseudomonadota</taxon>
        <taxon>Gammaproteobacteria</taxon>
        <taxon>Lysobacterales</taxon>
        <taxon>Lysobacteraceae</taxon>
        <taxon>Luteimonas</taxon>
    </lineage>
</organism>
<dbReference type="InterPro" id="IPR050789">
    <property type="entry name" value="Diverse_Enzym_Activities"/>
</dbReference>
<proteinExistence type="predicted"/>
<dbReference type="Pfam" id="PF00144">
    <property type="entry name" value="Beta-lactamase"/>
    <property type="match status" value="1"/>
</dbReference>
<dbReference type="Gene3D" id="3.40.710.10">
    <property type="entry name" value="DD-peptidase/beta-lactamase superfamily"/>
    <property type="match status" value="1"/>
</dbReference>
<keyword evidence="4" id="KW-1185">Reference proteome</keyword>
<evidence type="ECO:0000256" key="1">
    <source>
        <dbReference type="SAM" id="SignalP"/>
    </source>
</evidence>
<keyword evidence="3" id="KW-0378">Hydrolase</keyword>
<gene>
    <name evidence="3" type="ORF">E2F49_05525</name>
</gene>
<dbReference type="SUPFAM" id="SSF56601">
    <property type="entry name" value="beta-lactamase/transpeptidase-like"/>
    <property type="match status" value="1"/>
</dbReference>